<evidence type="ECO:0000256" key="2">
    <source>
        <dbReference type="ARBA" id="ARBA00005871"/>
    </source>
</evidence>
<dbReference type="Proteomes" id="UP000095283">
    <property type="component" value="Unplaced"/>
</dbReference>
<dbReference type="Pfam" id="PF04909">
    <property type="entry name" value="Amidohydro_2"/>
    <property type="match status" value="1"/>
</dbReference>
<dbReference type="AlphaFoldDB" id="A0A1I7X7E6"/>
<dbReference type="InterPro" id="IPR032465">
    <property type="entry name" value="ACMSD"/>
</dbReference>
<keyword evidence="8" id="KW-0862">Zinc</keyword>
<dbReference type="InterPro" id="IPR006680">
    <property type="entry name" value="Amidohydro-rel"/>
</dbReference>
<evidence type="ECO:0000256" key="10">
    <source>
        <dbReference type="ARBA" id="ARBA00031120"/>
    </source>
</evidence>
<evidence type="ECO:0000313" key="13">
    <source>
        <dbReference type="Proteomes" id="UP000095283"/>
    </source>
</evidence>
<evidence type="ECO:0000256" key="9">
    <source>
        <dbReference type="ARBA" id="ARBA00023239"/>
    </source>
</evidence>
<dbReference type="GO" id="GO:0016787">
    <property type="term" value="F:hydrolase activity"/>
    <property type="evidence" value="ECO:0007669"/>
    <property type="project" value="InterPro"/>
</dbReference>
<dbReference type="GO" id="GO:0046872">
    <property type="term" value="F:metal ion binding"/>
    <property type="evidence" value="ECO:0007669"/>
    <property type="project" value="UniProtKB-KW"/>
</dbReference>
<dbReference type="WBParaSite" id="Hba_13315">
    <property type="protein sequence ID" value="Hba_13315"/>
    <property type="gene ID" value="Hba_13315"/>
</dbReference>
<dbReference type="EC" id="4.1.1.45" evidence="4 11"/>
<feature type="domain" description="Amidohydrolase-related" evidence="12">
    <location>
        <begin position="55"/>
        <end position="205"/>
    </location>
</feature>
<comment type="function">
    <text evidence="11">Converts alpha-amino-beta-carboxymuconate-epsilon-semialdehyde (ACMS) to alpha-aminomuconate semialdehyde (AMS).</text>
</comment>
<accession>A0A1I7X7E6</accession>
<evidence type="ECO:0000256" key="5">
    <source>
        <dbReference type="ARBA" id="ARBA00021214"/>
    </source>
</evidence>
<evidence type="ECO:0000256" key="11">
    <source>
        <dbReference type="RuleBase" id="RU366045"/>
    </source>
</evidence>
<dbReference type="GO" id="GO:1904985">
    <property type="term" value="P:negative regulation of quinolinate biosynthetic process"/>
    <property type="evidence" value="ECO:0007669"/>
    <property type="project" value="UniProtKB-UniRule"/>
</dbReference>
<proteinExistence type="inferred from homology"/>
<evidence type="ECO:0000256" key="7">
    <source>
        <dbReference type="ARBA" id="ARBA00022793"/>
    </source>
</evidence>
<comment type="similarity">
    <text evidence="2">Belongs to the metallo-dependent hydrolases superfamily. ACMSD family.</text>
</comment>
<dbReference type="GO" id="GO:0019748">
    <property type="term" value="P:secondary metabolic process"/>
    <property type="evidence" value="ECO:0007669"/>
    <property type="project" value="TreeGrafter"/>
</dbReference>
<evidence type="ECO:0000259" key="12">
    <source>
        <dbReference type="Pfam" id="PF04909"/>
    </source>
</evidence>
<dbReference type="PANTHER" id="PTHR21240:SF27">
    <property type="entry name" value="2-AMINO-3-CARBOXYMUCONATE-6-SEMIALDEHYDE DECARBOXYLASE"/>
    <property type="match status" value="1"/>
</dbReference>
<evidence type="ECO:0000256" key="6">
    <source>
        <dbReference type="ARBA" id="ARBA00022723"/>
    </source>
</evidence>
<reference evidence="14" key="1">
    <citation type="submission" date="2016-11" db="UniProtKB">
        <authorList>
            <consortium name="WormBaseParasite"/>
        </authorList>
    </citation>
    <scope>IDENTIFICATION</scope>
</reference>
<keyword evidence="13" id="KW-1185">Reference proteome</keyword>
<evidence type="ECO:0000256" key="8">
    <source>
        <dbReference type="ARBA" id="ARBA00022833"/>
    </source>
</evidence>
<keyword evidence="6" id="KW-0479">Metal-binding</keyword>
<evidence type="ECO:0000313" key="14">
    <source>
        <dbReference type="WBParaSite" id="Hba_13315"/>
    </source>
</evidence>
<dbReference type="GO" id="GO:0005829">
    <property type="term" value="C:cytosol"/>
    <property type="evidence" value="ECO:0007669"/>
    <property type="project" value="UniProtKB-UniRule"/>
</dbReference>
<sequence>MYLFDFFCDRKKIYIQKKRSEICLIFRRSDGAWVWALRDLRLARTWERKVSITKTSGRCTRFLKECENLGAVLFIHPWDMHNWDGRLSKFWMPWLVGMPSETAQAICCILMGNVLLQFPRLRFCFAHGGGSYPIIRGRVAHGYSVGMRPDLCANECGKNPRDLDYQLWTDSLVHDPFALQLLLSVVGKEHVVFGTDYPFPLGEVEVGRMTTALRIQKDAAVGVTRNLSEVFMLLRSNAQQNKFVFTNTGVHNNKDRILVDLLFFYLIPVQNILEEKMSLVNLEDGDFMDESVIQQTWIHTFDEVEFEFGRIRSRLDELAKVQRKHISRPNFGDETFDAEEKGMEIMTEQITSMMAHCQRLIK</sequence>
<keyword evidence="7 11" id="KW-0210">Decarboxylase</keyword>
<comment type="subunit">
    <text evidence="3 11">Monomer.</text>
</comment>
<dbReference type="InterPro" id="IPR032466">
    <property type="entry name" value="Metal_Hydrolase"/>
</dbReference>
<keyword evidence="9 11" id="KW-0456">Lyase</keyword>
<evidence type="ECO:0000256" key="4">
    <source>
        <dbReference type="ARBA" id="ARBA00012365"/>
    </source>
</evidence>
<comment type="pathway">
    <text evidence="1 11">Secondary metabolite metabolism; quinolate metabolism.</text>
</comment>
<evidence type="ECO:0000256" key="1">
    <source>
        <dbReference type="ARBA" id="ARBA00005079"/>
    </source>
</evidence>
<dbReference type="UniPathway" id="UPA00270"/>
<evidence type="ECO:0000256" key="3">
    <source>
        <dbReference type="ARBA" id="ARBA00011245"/>
    </source>
</evidence>
<protein>
    <recommendedName>
        <fullName evidence="5 11">2-amino-3-carboxymuconate-6-semialdehyde decarboxylase</fullName>
        <ecNumber evidence="4 11">4.1.1.45</ecNumber>
    </recommendedName>
    <alternativeName>
        <fullName evidence="10 11">Picolinate carboxylase</fullName>
    </alternativeName>
</protein>
<dbReference type="GO" id="GO:0001760">
    <property type="term" value="F:aminocarboxymuconate-semialdehyde decarboxylase activity"/>
    <property type="evidence" value="ECO:0007669"/>
    <property type="project" value="UniProtKB-UniRule"/>
</dbReference>
<name>A0A1I7X7E6_HETBA</name>
<comment type="catalytic activity">
    <reaction evidence="11">
        <text>2-amino-3-carboxymuconate 6-semialdehyde + H(+) = 2-aminomuconate 6-semialdehyde + CO2</text>
        <dbReference type="Rhea" id="RHEA:16557"/>
        <dbReference type="ChEBI" id="CHEBI:15378"/>
        <dbReference type="ChEBI" id="CHEBI:16526"/>
        <dbReference type="ChEBI" id="CHEBI:77634"/>
        <dbReference type="ChEBI" id="CHEBI:77803"/>
        <dbReference type="EC" id="4.1.1.45"/>
    </reaction>
</comment>
<organism evidence="13 14">
    <name type="scientific">Heterorhabditis bacteriophora</name>
    <name type="common">Entomopathogenic nematode worm</name>
    <dbReference type="NCBI Taxonomy" id="37862"/>
    <lineage>
        <taxon>Eukaryota</taxon>
        <taxon>Metazoa</taxon>
        <taxon>Ecdysozoa</taxon>
        <taxon>Nematoda</taxon>
        <taxon>Chromadorea</taxon>
        <taxon>Rhabditida</taxon>
        <taxon>Rhabditina</taxon>
        <taxon>Rhabditomorpha</taxon>
        <taxon>Strongyloidea</taxon>
        <taxon>Heterorhabditidae</taxon>
        <taxon>Heterorhabditis</taxon>
    </lineage>
</organism>
<dbReference type="PANTHER" id="PTHR21240">
    <property type="entry name" value="2-AMINO-3-CARBOXYLMUCONATE-6-SEMIALDEHYDE DECARBOXYLASE"/>
    <property type="match status" value="1"/>
</dbReference>
<dbReference type="Gene3D" id="3.20.20.140">
    <property type="entry name" value="Metal-dependent hydrolases"/>
    <property type="match status" value="1"/>
</dbReference>
<dbReference type="SUPFAM" id="SSF51556">
    <property type="entry name" value="Metallo-dependent hydrolases"/>
    <property type="match status" value="1"/>
</dbReference>